<name>A0A176S7B1_9GAMM</name>
<dbReference type="AlphaFoldDB" id="A0A176S7B1"/>
<evidence type="ECO:0000313" key="3">
    <source>
        <dbReference type="Proteomes" id="UP000076962"/>
    </source>
</evidence>
<sequence length="185" mass="20892">MALSETHPTYLSGIIFDITHPTMPHEIRDYRVCCLSNSPRGWRNDIFRYIDNGDGTVTDNKTGLIWLKNANCFGEQDWKTAMLRAAKLAHGQCSLNDRSKPGDWRLPTEDEWEAMVDERYILRTISNGTGQWKQGDAFTGVQSSWYWSSTASSTSSAWLVRLSDGRVGNGGKTLAIYVWAVRDGH</sequence>
<feature type="domain" description="Lcl C-terminal" evidence="1">
    <location>
        <begin position="55"/>
        <end position="182"/>
    </location>
</feature>
<evidence type="ECO:0000313" key="2">
    <source>
        <dbReference type="EMBL" id="OAD23963.1"/>
    </source>
</evidence>
<dbReference type="InterPro" id="IPR011460">
    <property type="entry name" value="Lcl_C"/>
</dbReference>
<dbReference type="EMBL" id="LUTY01000073">
    <property type="protein sequence ID" value="OAD23963.1"/>
    <property type="molecule type" value="Genomic_DNA"/>
</dbReference>
<reference evidence="2 3" key="1">
    <citation type="submission" date="2016-05" db="EMBL/GenBank/DDBJ databases">
        <title>Single-cell genome of chain-forming Candidatus Thiomargarita nelsonii and comparison to other large sulfur-oxidizing bacteria.</title>
        <authorList>
            <person name="Winkel M."/>
            <person name="Salman V."/>
            <person name="Woyke T."/>
            <person name="Schulz-Vogt H."/>
            <person name="Richter M."/>
            <person name="Flood B."/>
            <person name="Bailey J."/>
            <person name="Amann R."/>
            <person name="Mussmann M."/>
        </authorList>
    </citation>
    <scope>NUCLEOTIDE SEQUENCE [LARGE SCALE GENOMIC DNA]</scope>
    <source>
        <strain evidence="2 3">THI036</strain>
    </source>
</reference>
<accession>A0A176S7B1</accession>
<gene>
    <name evidence="2" type="ORF">THIOM_000190</name>
</gene>
<dbReference type="Proteomes" id="UP000076962">
    <property type="component" value="Unassembled WGS sequence"/>
</dbReference>
<proteinExistence type="predicted"/>
<keyword evidence="3" id="KW-1185">Reference proteome</keyword>
<protein>
    <recommendedName>
        <fullName evidence="1">Lcl C-terminal domain-containing protein</fullName>
    </recommendedName>
</protein>
<evidence type="ECO:0000259" key="1">
    <source>
        <dbReference type="Pfam" id="PF07603"/>
    </source>
</evidence>
<dbReference type="Pfam" id="PF07603">
    <property type="entry name" value="Lcl_C"/>
    <property type="match status" value="1"/>
</dbReference>
<organism evidence="2 3">
    <name type="scientific">Candidatus Thiomargarita nelsonii</name>
    <dbReference type="NCBI Taxonomy" id="1003181"/>
    <lineage>
        <taxon>Bacteria</taxon>
        <taxon>Pseudomonadati</taxon>
        <taxon>Pseudomonadota</taxon>
        <taxon>Gammaproteobacteria</taxon>
        <taxon>Thiotrichales</taxon>
        <taxon>Thiotrichaceae</taxon>
        <taxon>Thiomargarita</taxon>
    </lineage>
</organism>
<comment type="caution">
    <text evidence="2">The sequence shown here is derived from an EMBL/GenBank/DDBJ whole genome shotgun (WGS) entry which is preliminary data.</text>
</comment>